<dbReference type="GO" id="GO:0000166">
    <property type="term" value="F:nucleotide binding"/>
    <property type="evidence" value="ECO:0007669"/>
    <property type="project" value="InterPro"/>
</dbReference>
<name>A0A951QDS5_9CYAN</name>
<dbReference type="SUPFAM" id="SSF55347">
    <property type="entry name" value="Glyceraldehyde-3-phosphate dehydrogenase-like, C-terminal domain"/>
    <property type="match status" value="1"/>
</dbReference>
<feature type="domain" description="Gfo/Idh/MocA-like oxidoreductase N-terminal" evidence="1">
    <location>
        <begin position="9"/>
        <end position="125"/>
    </location>
</feature>
<dbReference type="InterPro" id="IPR051450">
    <property type="entry name" value="Gfo/Idh/MocA_Oxidoreductases"/>
</dbReference>
<dbReference type="Pfam" id="PF22725">
    <property type="entry name" value="GFO_IDH_MocA_C3"/>
    <property type="match status" value="1"/>
</dbReference>
<dbReference type="PANTHER" id="PTHR43377">
    <property type="entry name" value="BILIVERDIN REDUCTASE A"/>
    <property type="match status" value="1"/>
</dbReference>
<reference evidence="3" key="1">
    <citation type="submission" date="2021-05" db="EMBL/GenBank/DDBJ databases">
        <authorList>
            <person name="Pietrasiak N."/>
            <person name="Ward R."/>
            <person name="Stajich J.E."/>
            <person name="Kurbessoian T."/>
        </authorList>
    </citation>
    <scope>NUCLEOTIDE SEQUENCE</scope>
    <source>
        <strain evidence="3">UHER 2000/2452</strain>
    </source>
</reference>
<accession>A0A951QDS5</accession>
<dbReference type="EMBL" id="JAHHHD010000027">
    <property type="protein sequence ID" value="MBW4660911.1"/>
    <property type="molecule type" value="Genomic_DNA"/>
</dbReference>
<dbReference type="Pfam" id="PF01408">
    <property type="entry name" value="GFO_IDH_MocA"/>
    <property type="match status" value="1"/>
</dbReference>
<evidence type="ECO:0000259" key="1">
    <source>
        <dbReference type="Pfam" id="PF01408"/>
    </source>
</evidence>
<evidence type="ECO:0000313" key="3">
    <source>
        <dbReference type="EMBL" id="MBW4660911.1"/>
    </source>
</evidence>
<organism evidence="3 4">
    <name type="scientific">Drouetiella hepatica Uher 2000/2452</name>
    <dbReference type="NCBI Taxonomy" id="904376"/>
    <lineage>
        <taxon>Bacteria</taxon>
        <taxon>Bacillati</taxon>
        <taxon>Cyanobacteriota</taxon>
        <taxon>Cyanophyceae</taxon>
        <taxon>Oculatellales</taxon>
        <taxon>Oculatellaceae</taxon>
        <taxon>Drouetiella</taxon>
    </lineage>
</organism>
<gene>
    <name evidence="3" type="ORF">KME15_19730</name>
</gene>
<dbReference type="AlphaFoldDB" id="A0A951QDS5"/>
<protein>
    <submittedName>
        <fullName evidence="3">Gfo/Idh/MocA family oxidoreductase</fullName>
    </submittedName>
</protein>
<dbReference type="Gene3D" id="3.40.50.720">
    <property type="entry name" value="NAD(P)-binding Rossmann-like Domain"/>
    <property type="match status" value="1"/>
</dbReference>
<dbReference type="InterPro" id="IPR000683">
    <property type="entry name" value="Gfo/Idh/MocA-like_OxRdtase_N"/>
</dbReference>
<dbReference type="InterPro" id="IPR036291">
    <property type="entry name" value="NAD(P)-bd_dom_sf"/>
</dbReference>
<evidence type="ECO:0000259" key="2">
    <source>
        <dbReference type="Pfam" id="PF22725"/>
    </source>
</evidence>
<evidence type="ECO:0000313" key="4">
    <source>
        <dbReference type="Proteomes" id="UP000757435"/>
    </source>
</evidence>
<dbReference type="Proteomes" id="UP000757435">
    <property type="component" value="Unassembled WGS sequence"/>
</dbReference>
<feature type="domain" description="GFO/IDH/MocA-like oxidoreductase" evidence="2">
    <location>
        <begin position="136"/>
        <end position="254"/>
    </location>
</feature>
<dbReference type="SUPFAM" id="SSF51735">
    <property type="entry name" value="NAD(P)-binding Rossmann-fold domains"/>
    <property type="match status" value="1"/>
</dbReference>
<dbReference type="PANTHER" id="PTHR43377:SF1">
    <property type="entry name" value="BILIVERDIN REDUCTASE A"/>
    <property type="match status" value="1"/>
</dbReference>
<sequence>MSDYANSKVRFGLIGAGGIAQAYAQAFETSTTAQLVAVADVRTEAAKAMAEKAKCQSFDSYQSMLEGAQLDAVIVCTPPSTHPEICVHLLERKIHVLCEKPMSITAKSAREMKAAADEHGVILTMASKFRFAEDVVKAKSIVASGILGDIVLFENAFTARVDMSTRWNSNAAISGGGVLIDNGTHSVDIMRYFLGPIAEVQVVEGRRIQGLSVEDTVRIFVKSMSGVVGNIDLSWSINKELDYYIRIYGSQGTISVGWKESKYRQATSQDWIVFGNGYNKVQSFRSQIDNFAKAIRNQESLVITAEDGVASVEVIEAAYAALKQNNWVPIALAQNGAQSTTKMAVGGKA</sequence>
<dbReference type="Gene3D" id="3.30.360.10">
    <property type="entry name" value="Dihydrodipicolinate Reductase, domain 2"/>
    <property type="match status" value="1"/>
</dbReference>
<proteinExistence type="predicted"/>
<reference evidence="3" key="2">
    <citation type="journal article" date="2022" name="Microbiol. Resour. Announc.">
        <title>Metagenome Sequencing to Explore Phylogenomics of Terrestrial Cyanobacteria.</title>
        <authorList>
            <person name="Ward R.D."/>
            <person name="Stajich J.E."/>
            <person name="Johansen J.R."/>
            <person name="Huntemann M."/>
            <person name="Clum A."/>
            <person name="Foster B."/>
            <person name="Foster B."/>
            <person name="Roux S."/>
            <person name="Palaniappan K."/>
            <person name="Varghese N."/>
            <person name="Mukherjee S."/>
            <person name="Reddy T.B.K."/>
            <person name="Daum C."/>
            <person name="Copeland A."/>
            <person name="Chen I.A."/>
            <person name="Ivanova N.N."/>
            <person name="Kyrpides N.C."/>
            <person name="Shapiro N."/>
            <person name="Eloe-Fadrosh E.A."/>
            <person name="Pietrasiak N."/>
        </authorList>
    </citation>
    <scope>NUCLEOTIDE SEQUENCE</scope>
    <source>
        <strain evidence="3">UHER 2000/2452</strain>
    </source>
</reference>
<dbReference type="InterPro" id="IPR055170">
    <property type="entry name" value="GFO_IDH_MocA-like_dom"/>
</dbReference>
<comment type="caution">
    <text evidence="3">The sequence shown here is derived from an EMBL/GenBank/DDBJ whole genome shotgun (WGS) entry which is preliminary data.</text>
</comment>